<dbReference type="GO" id="GO:0005576">
    <property type="term" value="C:extracellular region"/>
    <property type="evidence" value="ECO:0007669"/>
    <property type="project" value="UniProtKB-SubCell"/>
</dbReference>
<evidence type="ECO:0000256" key="2">
    <source>
        <dbReference type="ARBA" id="ARBA00008127"/>
    </source>
</evidence>
<evidence type="ECO:0000256" key="4">
    <source>
        <dbReference type="ARBA" id="ARBA00022525"/>
    </source>
</evidence>
<dbReference type="PANTHER" id="PTHR33109:SF75">
    <property type="entry name" value="EPIDERMAL PATTERNING FACTOR-LIKE PROTEIN"/>
    <property type="match status" value="1"/>
</dbReference>
<evidence type="ECO:0000256" key="6">
    <source>
        <dbReference type="ARBA" id="ARBA00023157"/>
    </source>
</evidence>
<dbReference type="EMBL" id="SZYD01000003">
    <property type="protein sequence ID" value="KAD6794712.1"/>
    <property type="molecule type" value="Genomic_DNA"/>
</dbReference>
<reference evidence="8 9" key="1">
    <citation type="submission" date="2019-05" db="EMBL/GenBank/DDBJ databases">
        <title>Mikania micrantha, genome provides insights into the molecular mechanism of rapid growth.</title>
        <authorList>
            <person name="Liu B."/>
        </authorList>
    </citation>
    <scope>NUCLEOTIDE SEQUENCE [LARGE SCALE GENOMIC DNA]</scope>
    <source>
        <strain evidence="8">NLD-2019</strain>
        <tissue evidence="8">Leaf</tissue>
    </source>
</reference>
<evidence type="ECO:0000256" key="7">
    <source>
        <dbReference type="RuleBase" id="RU367102"/>
    </source>
</evidence>
<dbReference type="InterPro" id="IPR039455">
    <property type="entry name" value="EPFL"/>
</dbReference>
<keyword evidence="9" id="KW-1185">Reference proteome</keyword>
<dbReference type="Proteomes" id="UP000326396">
    <property type="component" value="Linkage Group LG11"/>
</dbReference>
<evidence type="ECO:0000313" key="9">
    <source>
        <dbReference type="Proteomes" id="UP000326396"/>
    </source>
</evidence>
<comment type="similarity">
    <text evidence="2 7">Belongs to the plant cysteine rich small secretory peptide family. Epidermal patterning factor subfamily.</text>
</comment>
<sequence>MKSRIFSFVGMIMVHILCVNCRHLAPTAAIFTAIPPQQLTMALELGGNVIENRRMGSTAPNCEHKCFGCSPCEATQVPANGVRVNVSVQYSNYEPEGWKCKCGRKFYSP</sequence>
<feature type="chain" id="PRO_5027136024" description="Epidermal patterning factor-like protein" evidence="7">
    <location>
        <begin position="22"/>
        <end position="109"/>
    </location>
</feature>
<name>A0A5N6PM53_9ASTR</name>
<dbReference type="Pfam" id="PF17181">
    <property type="entry name" value="EPF"/>
    <property type="match status" value="1"/>
</dbReference>
<organism evidence="8 9">
    <name type="scientific">Mikania micrantha</name>
    <name type="common">bitter vine</name>
    <dbReference type="NCBI Taxonomy" id="192012"/>
    <lineage>
        <taxon>Eukaryota</taxon>
        <taxon>Viridiplantae</taxon>
        <taxon>Streptophyta</taxon>
        <taxon>Embryophyta</taxon>
        <taxon>Tracheophyta</taxon>
        <taxon>Spermatophyta</taxon>
        <taxon>Magnoliopsida</taxon>
        <taxon>eudicotyledons</taxon>
        <taxon>Gunneridae</taxon>
        <taxon>Pentapetalae</taxon>
        <taxon>asterids</taxon>
        <taxon>campanulids</taxon>
        <taxon>Asterales</taxon>
        <taxon>Asteraceae</taxon>
        <taxon>Asteroideae</taxon>
        <taxon>Heliantheae alliance</taxon>
        <taxon>Eupatorieae</taxon>
        <taxon>Mikania</taxon>
    </lineage>
</organism>
<proteinExistence type="inferred from homology"/>
<keyword evidence="4 7" id="KW-0964">Secreted</keyword>
<evidence type="ECO:0000313" key="8">
    <source>
        <dbReference type="EMBL" id="KAD6794712.1"/>
    </source>
</evidence>
<protein>
    <recommendedName>
        <fullName evidence="7">Epidermal patterning factor-like protein</fullName>
    </recommendedName>
</protein>
<dbReference type="GO" id="GO:0010052">
    <property type="term" value="P:guard cell differentiation"/>
    <property type="evidence" value="ECO:0007669"/>
    <property type="project" value="UniProtKB-UniRule"/>
</dbReference>
<keyword evidence="5 7" id="KW-0732">Signal</keyword>
<feature type="signal peptide" evidence="7">
    <location>
        <begin position="1"/>
        <end position="21"/>
    </location>
</feature>
<comment type="function">
    <text evidence="7">Controls stomatal patterning.</text>
</comment>
<dbReference type="OrthoDB" id="1843021at2759"/>
<gene>
    <name evidence="8" type="ORF">E3N88_05608</name>
</gene>
<keyword evidence="3 7" id="KW-0217">Developmental protein</keyword>
<accession>A0A5N6PM53</accession>
<evidence type="ECO:0000256" key="1">
    <source>
        <dbReference type="ARBA" id="ARBA00004613"/>
    </source>
</evidence>
<evidence type="ECO:0000256" key="5">
    <source>
        <dbReference type="ARBA" id="ARBA00022729"/>
    </source>
</evidence>
<keyword evidence="6" id="KW-1015">Disulfide bond</keyword>
<dbReference type="PANTHER" id="PTHR33109">
    <property type="entry name" value="EPIDERMAL PATTERNING FACTOR-LIKE PROTEIN 4"/>
    <property type="match status" value="1"/>
</dbReference>
<comment type="caution">
    <text evidence="8">The sequence shown here is derived from an EMBL/GenBank/DDBJ whole genome shotgun (WGS) entry which is preliminary data.</text>
</comment>
<comment type="subcellular location">
    <subcellularLocation>
        <location evidence="1 7">Secreted</location>
    </subcellularLocation>
</comment>
<dbReference type="AlphaFoldDB" id="A0A5N6PM53"/>
<evidence type="ECO:0000256" key="3">
    <source>
        <dbReference type="ARBA" id="ARBA00022473"/>
    </source>
</evidence>